<feature type="compositionally biased region" description="Basic and acidic residues" evidence="2">
    <location>
        <begin position="326"/>
        <end position="344"/>
    </location>
</feature>
<organism evidence="3 4">
    <name type="scientific">Cladonia borealis</name>
    <dbReference type="NCBI Taxonomy" id="184061"/>
    <lineage>
        <taxon>Eukaryota</taxon>
        <taxon>Fungi</taxon>
        <taxon>Dikarya</taxon>
        <taxon>Ascomycota</taxon>
        <taxon>Pezizomycotina</taxon>
        <taxon>Lecanoromycetes</taxon>
        <taxon>OSLEUM clade</taxon>
        <taxon>Lecanoromycetidae</taxon>
        <taxon>Lecanorales</taxon>
        <taxon>Lecanorineae</taxon>
        <taxon>Cladoniaceae</taxon>
        <taxon>Cladonia</taxon>
    </lineage>
</organism>
<protein>
    <recommendedName>
        <fullName evidence="5">M protein, serotype 2.1</fullName>
    </recommendedName>
</protein>
<feature type="compositionally biased region" description="Polar residues" evidence="2">
    <location>
        <begin position="573"/>
        <end position="599"/>
    </location>
</feature>
<feature type="compositionally biased region" description="Low complexity" evidence="2">
    <location>
        <begin position="15"/>
        <end position="31"/>
    </location>
</feature>
<feature type="region of interest" description="Disordered" evidence="2">
    <location>
        <begin position="383"/>
        <end position="601"/>
    </location>
</feature>
<reference evidence="3" key="1">
    <citation type="submission" date="2023-03" db="EMBL/GenBank/DDBJ databases">
        <title>Complete genome of Cladonia borealis.</title>
        <authorList>
            <person name="Park H."/>
        </authorList>
    </citation>
    <scope>NUCLEOTIDE SEQUENCE</scope>
    <source>
        <strain evidence="3">ANT050790</strain>
    </source>
</reference>
<gene>
    <name evidence="3" type="ORF">JMJ35_002526</name>
</gene>
<evidence type="ECO:0000256" key="2">
    <source>
        <dbReference type="SAM" id="MobiDB-lite"/>
    </source>
</evidence>
<name>A0AA39R5A3_9LECA</name>
<dbReference type="PANTHER" id="PTHR38120">
    <property type="entry name" value="EXPRESSED PROTEIN"/>
    <property type="match status" value="1"/>
</dbReference>
<feature type="compositionally biased region" description="Low complexity" evidence="2">
    <location>
        <begin position="553"/>
        <end position="565"/>
    </location>
</feature>
<feature type="compositionally biased region" description="Low complexity" evidence="2">
    <location>
        <begin position="505"/>
        <end position="531"/>
    </location>
</feature>
<feature type="compositionally biased region" description="Basic and acidic residues" evidence="2">
    <location>
        <begin position="129"/>
        <end position="142"/>
    </location>
</feature>
<feature type="compositionally biased region" description="Polar residues" evidence="2">
    <location>
        <begin position="461"/>
        <end position="478"/>
    </location>
</feature>
<comment type="caution">
    <text evidence="3">The sequence shown here is derived from an EMBL/GenBank/DDBJ whole genome shotgun (WGS) entry which is preliminary data.</text>
</comment>
<feature type="compositionally biased region" description="Polar residues" evidence="2">
    <location>
        <begin position="648"/>
        <end position="657"/>
    </location>
</feature>
<feature type="region of interest" description="Disordered" evidence="2">
    <location>
        <begin position="1"/>
        <end position="158"/>
    </location>
</feature>
<feature type="compositionally biased region" description="Basic and acidic residues" evidence="2">
    <location>
        <begin position="149"/>
        <end position="158"/>
    </location>
</feature>
<feature type="region of interest" description="Disordered" evidence="2">
    <location>
        <begin position="195"/>
        <end position="239"/>
    </location>
</feature>
<evidence type="ECO:0000313" key="3">
    <source>
        <dbReference type="EMBL" id="KAK0515147.1"/>
    </source>
</evidence>
<feature type="compositionally biased region" description="Polar residues" evidence="2">
    <location>
        <begin position="63"/>
        <end position="76"/>
    </location>
</feature>
<keyword evidence="4" id="KW-1185">Reference proteome</keyword>
<evidence type="ECO:0008006" key="5">
    <source>
        <dbReference type="Google" id="ProtNLM"/>
    </source>
</evidence>
<feature type="coiled-coil region" evidence="1">
    <location>
        <begin position="239"/>
        <end position="291"/>
    </location>
</feature>
<feature type="compositionally biased region" description="Polar residues" evidence="2">
    <location>
        <begin position="213"/>
        <end position="230"/>
    </location>
</feature>
<feature type="compositionally biased region" description="Gly residues" evidence="2">
    <location>
        <begin position="46"/>
        <end position="59"/>
    </location>
</feature>
<dbReference type="EMBL" id="JAFEKC020000004">
    <property type="protein sequence ID" value="KAK0515147.1"/>
    <property type="molecule type" value="Genomic_DNA"/>
</dbReference>
<proteinExistence type="predicted"/>
<accession>A0AA39R5A3</accession>
<feature type="region of interest" description="Disordered" evidence="2">
    <location>
        <begin position="312"/>
        <end position="344"/>
    </location>
</feature>
<feature type="compositionally biased region" description="Polar residues" evidence="2">
    <location>
        <begin position="538"/>
        <end position="552"/>
    </location>
</feature>
<dbReference type="AlphaFoldDB" id="A0AA39R5A3"/>
<dbReference type="PANTHER" id="PTHR38120:SF1">
    <property type="entry name" value="M PROTEIN, SEROTYPE 2.1"/>
    <property type="match status" value="1"/>
</dbReference>
<evidence type="ECO:0000313" key="4">
    <source>
        <dbReference type="Proteomes" id="UP001166286"/>
    </source>
</evidence>
<feature type="region of interest" description="Disordered" evidence="2">
    <location>
        <begin position="613"/>
        <end position="657"/>
    </location>
</feature>
<feature type="compositionally biased region" description="Basic and acidic residues" evidence="2">
    <location>
        <begin position="81"/>
        <end position="100"/>
    </location>
</feature>
<sequence>MSSLNKRPPPDGAKPRTPTTPTSRNSPSKPSANSMNGVGRSPSLRGGAGLSRPGRGGGSRLSPQTSFLSTGTTASDEANEEEARAEHMSLMEELRSRVQKAETASEEYQRQLNLLQARLEESQQEQGQLEDRLHQSNRRIEELENDQSQAKRDKREMEDLYETERTAMMQDQAEQKAKVEGLQAANQRLKETLAQREARNSVDGENALWKTPSGANENGQFAPPSSLQRSNSREASRLVQQKDRVIESLRLELAEAQIKIMEMDSMGGSHVHELEKKLLEVKIANARLMEDNESFQLLLSEKTLNGDFTKTDAMQQSSGLGSLAEELGREELEESSEGKTDDTRRLEVEIKSLKDQNKALALYIENIIGRLLQHKEFENILDKTPNLMSGAPPPADTNKELPPPPPPKDEEQPVGFLQRARSVVGGPAKRPRPTSQLQPVPPPSTAPNEDPAKAPSIPLGRSQSTRGRGHQRSQSEMPTTAPLVNQMYRGPPSTGSTNPLMSPGLSPSVTSTPRTSFFPSTPSTNTTTNTLTPPPRSVSANHSHSQPNEKPQSSTINSSSDSTHSSSRHSNDLDSNSPPRSSAGGQTNNYTGAVMTQNRLRPLRLVQENPNANVAAKEEAESAAAQAARKKANRGSWMPAWMGATMQRGVSNENNPS</sequence>
<keyword evidence="1" id="KW-0175">Coiled coil</keyword>
<feature type="compositionally biased region" description="Pro residues" evidence="2">
    <location>
        <begin position="391"/>
        <end position="406"/>
    </location>
</feature>
<dbReference type="Proteomes" id="UP001166286">
    <property type="component" value="Unassembled WGS sequence"/>
</dbReference>
<evidence type="ECO:0000256" key="1">
    <source>
        <dbReference type="SAM" id="Coils"/>
    </source>
</evidence>